<protein>
    <submittedName>
        <fullName evidence="3">ElaB/YqjD/DUF883 family membrane-anchored ribosome-binding protein</fullName>
    </submittedName>
</protein>
<organism evidence="3 4">
    <name type="scientific">Nocardiopsis composta</name>
    <dbReference type="NCBI Taxonomy" id="157465"/>
    <lineage>
        <taxon>Bacteria</taxon>
        <taxon>Bacillati</taxon>
        <taxon>Actinomycetota</taxon>
        <taxon>Actinomycetes</taxon>
        <taxon>Streptosporangiales</taxon>
        <taxon>Nocardiopsidaceae</taxon>
        <taxon>Nocardiopsis</taxon>
    </lineage>
</organism>
<sequence>MAIQIRRRKGDFDAEAAMARLQELAREQADRLGPYADQARSRAEQAAEQARTRAERRLLRARGWTAPRLETAALRVEDTVAPRVSDLLSSAAQRVEPNPARRGLMAARQGGRRIPRPVIYTGAAVLGALALYGVIKLRKAAQDAEWQENLDQAREQVRETKEKLAAKASRAAKGAKDAAEAEEKEAAGVGTAPAEANGRADK</sequence>
<evidence type="ECO:0000313" key="3">
    <source>
        <dbReference type="EMBL" id="MBB5433651.1"/>
    </source>
</evidence>
<dbReference type="AlphaFoldDB" id="A0A7W8QNN4"/>
<comment type="caution">
    <text evidence="3">The sequence shown here is derived from an EMBL/GenBank/DDBJ whole genome shotgun (WGS) entry which is preliminary data.</text>
</comment>
<feature type="transmembrane region" description="Helical" evidence="2">
    <location>
        <begin position="118"/>
        <end position="135"/>
    </location>
</feature>
<feature type="region of interest" description="Disordered" evidence="1">
    <location>
        <begin position="154"/>
        <end position="202"/>
    </location>
</feature>
<gene>
    <name evidence="3" type="ORF">HDA36_003735</name>
</gene>
<dbReference type="Proteomes" id="UP000572635">
    <property type="component" value="Unassembled WGS sequence"/>
</dbReference>
<dbReference type="EMBL" id="JACHDB010000001">
    <property type="protein sequence ID" value="MBB5433651.1"/>
    <property type="molecule type" value="Genomic_DNA"/>
</dbReference>
<accession>A0A7W8QNN4</accession>
<keyword evidence="2" id="KW-1133">Transmembrane helix</keyword>
<feature type="compositionally biased region" description="Basic and acidic residues" evidence="1">
    <location>
        <begin position="39"/>
        <end position="50"/>
    </location>
</feature>
<keyword evidence="2" id="KW-0812">Transmembrane</keyword>
<keyword evidence="4" id="KW-1185">Reference proteome</keyword>
<evidence type="ECO:0000256" key="1">
    <source>
        <dbReference type="SAM" id="MobiDB-lite"/>
    </source>
</evidence>
<dbReference type="RefSeq" id="WP_184393588.1">
    <property type="nucleotide sequence ID" value="NZ_BAAAJD010000189.1"/>
</dbReference>
<feature type="region of interest" description="Disordered" evidence="1">
    <location>
        <begin position="29"/>
        <end position="50"/>
    </location>
</feature>
<keyword evidence="2" id="KW-0472">Membrane</keyword>
<evidence type="ECO:0000313" key="4">
    <source>
        <dbReference type="Proteomes" id="UP000572635"/>
    </source>
</evidence>
<proteinExistence type="predicted"/>
<feature type="compositionally biased region" description="Basic and acidic residues" evidence="1">
    <location>
        <begin position="154"/>
        <end position="165"/>
    </location>
</feature>
<feature type="compositionally biased region" description="Basic and acidic residues" evidence="1">
    <location>
        <begin position="174"/>
        <end position="186"/>
    </location>
</feature>
<name>A0A7W8QNN4_9ACTN</name>
<reference evidence="3 4" key="1">
    <citation type="submission" date="2020-08" db="EMBL/GenBank/DDBJ databases">
        <title>Sequencing the genomes of 1000 actinobacteria strains.</title>
        <authorList>
            <person name="Klenk H.-P."/>
        </authorList>
    </citation>
    <scope>NUCLEOTIDE SEQUENCE [LARGE SCALE GENOMIC DNA]</scope>
    <source>
        <strain evidence="3 4">DSM 44551</strain>
    </source>
</reference>
<evidence type="ECO:0000256" key="2">
    <source>
        <dbReference type="SAM" id="Phobius"/>
    </source>
</evidence>